<dbReference type="GO" id="GO:0140602">
    <property type="term" value="C:nucleolar peripheral inclusion body"/>
    <property type="evidence" value="ECO:0007669"/>
    <property type="project" value="EnsemblFungi"/>
</dbReference>
<sequence length="715" mass="82678">MAPVYVKGGIWTNVEDEILKASISKYGLNQWARVSSLLAKKTAKQCKARWFEWLDPTIKKLEWSAEEDEKLLRLVKLLPNQWRSIAPIVGRTPTQCIERYQKLLDEMNDETTSNELGLQGSGIETMAPVGRNLRIGDINANPESKPARPDAVNMDDEEKEMLSEARARLANTQGKKAKRKARERMLDESRRISLLQKRRELKNAGINIKLKKNKKNDNRIDYNADIPLYQKPPTGFFDTSEEIENNLREQHNFENKVKAEGIKNIEFEKQTKNEKRKKQNERKRRDNQQNENQIEENITKRRKLVLPKPEISSNELDAIIKVTDNNNNNEAISENDNYIGDFALKHLATGLDESRGKDTYKSEEQVGKGIKTEMQDFQQRTEAQNLLPSSKSFPTVQDSNKVFQVTESNEKSKESSLEVKNFDLAALFGSLPKPEHDYESILPELIDDISEEDEEDEQLELVNNKHAHFAEIVDEGERSRLLEIAQKQEMEKAASRRSQVLQRSLPIPNILEEGIKLKKLPYSDEIDSTINDVMTQLIRSDFVKKNNITTANVALLDDLDDEIKTEIDQKIREEELQMPSSLSIYKNTIFDYYSNENYRLPGLNGTPAPPLKQVQLLIENLKTISSKSSILENRFREKNESYEMINKELISENEQIVKNLMEKDLEYAVYEKMLAMEKLAIENRRSFLQESVDQLVRAETFGQMRYEELKNTNTD</sequence>
<keyword evidence="7" id="KW-0539">Nucleus</keyword>
<dbReference type="GO" id="GO:0005829">
    <property type="term" value="C:cytosol"/>
    <property type="evidence" value="ECO:0007669"/>
    <property type="project" value="EnsemblFungi"/>
</dbReference>
<dbReference type="PROSITE" id="PS50090">
    <property type="entry name" value="MYB_LIKE"/>
    <property type="match status" value="2"/>
</dbReference>
<accession>A0A1E4TR41</accession>
<evidence type="ECO:0000256" key="5">
    <source>
        <dbReference type="ARBA" id="ARBA00023125"/>
    </source>
</evidence>
<dbReference type="OrthoDB" id="1410009at2759"/>
<evidence type="ECO:0000256" key="8">
    <source>
        <dbReference type="ARBA" id="ARBA00034837"/>
    </source>
</evidence>
<evidence type="ECO:0000256" key="3">
    <source>
        <dbReference type="ARBA" id="ARBA00022728"/>
    </source>
</evidence>
<comment type="similarity">
    <text evidence="1">Belongs to the CEF1 family.</text>
</comment>
<dbReference type="Pfam" id="PF00249">
    <property type="entry name" value="Myb_DNA-binding"/>
    <property type="match status" value="2"/>
</dbReference>
<keyword evidence="6" id="KW-0508">mRNA splicing</keyword>
<dbReference type="SMART" id="SM00717">
    <property type="entry name" value="SANT"/>
    <property type="match status" value="2"/>
</dbReference>
<gene>
    <name evidence="12" type="ORF">PACTADRAFT_51090</name>
</gene>
<dbReference type="GO" id="GO:0000974">
    <property type="term" value="C:Prp19 complex"/>
    <property type="evidence" value="ECO:0007669"/>
    <property type="project" value="EnsemblFungi"/>
</dbReference>
<feature type="region of interest" description="Disordered" evidence="9">
    <location>
        <begin position="264"/>
        <end position="301"/>
    </location>
</feature>
<dbReference type="InterPro" id="IPR047240">
    <property type="entry name" value="SANT_CDC5L_II"/>
</dbReference>
<dbReference type="Proteomes" id="UP000094236">
    <property type="component" value="Unassembled WGS sequence"/>
</dbReference>
<dbReference type="FunFam" id="1.10.10.60:FF:000021">
    <property type="entry name" value="CDC5 cell division cycle 5-like"/>
    <property type="match status" value="1"/>
</dbReference>
<feature type="domain" description="HTH myb-type" evidence="11">
    <location>
        <begin position="55"/>
        <end position="108"/>
    </location>
</feature>
<dbReference type="GO" id="GO:0003677">
    <property type="term" value="F:DNA binding"/>
    <property type="evidence" value="ECO:0007669"/>
    <property type="project" value="UniProtKB-KW"/>
</dbReference>
<feature type="domain" description="Myb-like" evidence="10">
    <location>
        <begin position="55"/>
        <end position="104"/>
    </location>
</feature>
<dbReference type="InterPro" id="IPR021786">
    <property type="entry name" value="Cdc5p/Cef1_C"/>
</dbReference>
<evidence type="ECO:0000259" key="10">
    <source>
        <dbReference type="PROSITE" id="PS50090"/>
    </source>
</evidence>
<keyword evidence="5" id="KW-0238">DNA-binding</keyword>
<dbReference type="InterPro" id="IPR047242">
    <property type="entry name" value="CDC5L/Cef1"/>
</dbReference>
<dbReference type="CDD" id="cd11659">
    <property type="entry name" value="SANT_CDC5_II"/>
    <property type="match status" value="1"/>
</dbReference>
<name>A0A1E4TR41_PACTA</name>
<dbReference type="InterPro" id="IPR001005">
    <property type="entry name" value="SANT/Myb"/>
</dbReference>
<organism evidence="12 13">
    <name type="scientific">Pachysolen tannophilus NRRL Y-2460</name>
    <dbReference type="NCBI Taxonomy" id="669874"/>
    <lineage>
        <taxon>Eukaryota</taxon>
        <taxon>Fungi</taxon>
        <taxon>Dikarya</taxon>
        <taxon>Ascomycota</taxon>
        <taxon>Saccharomycotina</taxon>
        <taxon>Pichiomycetes</taxon>
        <taxon>Pachysolenaceae</taxon>
        <taxon>Pachysolen</taxon>
    </lineage>
</organism>
<dbReference type="GO" id="GO:0071014">
    <property type="term" value="C:post-mRNA release spliceosomal complex"/>
    <property type="evidence" value="ECO:0007669"/>
    <property type="project" value="EnsemblFungi"/>
</dbReference>
<dbReference type="Gene3D" id="1.10.10.60">
    <property type="entry name" value="Homeodomain-like"/>
    <property type="match status" value="2"/>
</dbReference>
<evidence type="ECO:0000256" key="6">
    <source>
        <dbReference type="ARBA" id="ARBA00023187"/>
    </source>
</evidence>
<evidence type="ECO:0000256" key="2">
    <source>
        <dbReference type="ARBA" id="ARBA00022664"/>
    </source>
</evidence>
<dbReference type="GO" id="GO:0045292">
    <property type="term" value="P:mRNA cis splicing, via spliceosome"/>
    <property type="evidence" value="ECO:0007669"/>
    <property type="project" value="EnsemblFungi"/>
</dbReference>
<protein>
    <recommendedName>
        <fullName evidence="8">Pre-mRNA-splicing factor CEF1</fullName>
    </recommendedName>
</protein>
<dbReference type="Pfam" id="PF11831">
    <property type="entry name" value="Myb_Cef"/>
    <property type="match status" value="1"/>
</dbReference>
<dbReference type="PANTHER" id="PTHR45885">
    <property type="entry name" value="CELL DIVISION CYCLE 5-LIKE PROTEIN"/>
    <property type="match status" value="1"/>
</dbReference>
<evidence type="ECO:0000256" key="9">
    <source>
        <dbReference type="SAM" id="MobiDB-lite"/>
    </source>
</evidence>
<feature type="domain" description="Myb-like" evidence="10">
    <location>
        <begin position="7"/>
        <end position="54"/>
    </location>
</feature>
<evidence type="ECO:0000313" key="13">
    <source>
        <dbReference type="Proteomes" id="UP000094236"/>
    </source>
</evidence>
<dbReference type="CDD" id="cd00167">
    <property type="entry name" value="SANT"/>
    <property type="match status" value="1"/>
</dbReference>
<dbReference type="PROSITE" id="PS51294">
    <property type="entry name" value="HTH_MYB"/>
    <property type="match status" value="2"/>
</dbReference>
<keyword evidence="4" id="KW-0677">Repeat</keyword>
<dbReference type="EMBL" id="KV454016">
    <property type="protein sequence ID" value="ODV94213.1"/>
    <property type="molecule type" value="Genomic_DNA"/>
</dbReference>
<reference evidence="13" key="1">
    <citation type="submission" date="2016-05" db="EMBL/GenBank/DDBJ databases">
        <title>Comparative genomics of biotechnologically important yeasts.</title>
        <authorList>
            <consortium name="DOE Joint Genome Institute"/>
            <person name="Riley R."/>
            <person name="Haridas S."/>
            <person name="Wolfe K.H."/>
            <person name="Lopes M.R."/>
            <person name="Hittinger C.T."/>
            <person name="Goker M."/>
            <person name="Salamov A."/>
            <person name="Wisecaver J."/>
            <person name="Long T.M."/>
            <person name="Aerts A.L."/>
            <person name="Barry K."/>
            <person name="Choi C."/>
            <person name="Clum A."/>
            <person name="Coughlan A.Y."/>
            <person name="Deshpande S."/>
            <person name="Douglass A.P."/>
            <person name="Hanson S.J."/>
            <person name="Klenk H.-P."/>
            <person name="Labutti K."/>
            <person name="Lapidus A."/>
            <person name="Lindquist E."/>
            <person name="Lipzen A."/>
            <person name="Meier-Kolthoff J.P."/>
            <person name="Ohm R.A."/>
            <person name="Otillar R.P."/>
            <person name="Pangilinan J."/>
            <person name="Peng Y."/>
            <person name="Rokas A."/>
            <person name="Rosa C.A."/>
            <person name="Scheuner C."/>
            <person name="Sibirny A.A."/>
            <person name="Slot J.C."/>
            <person name="Stielow J.B."/>
            <person name="Sun H."/>
            <person name="Kurtzman C.P."/>
            <person name="Blackwell M."/>
            <person name="Grigoriev I.V."/>
            <person name="Jeffries T.W."/>
        </authorList>
    </citation>
    <scope>NUCLEOTIDE SEQUENCE [LARGE SCALE GENOMIC DNA]</scope>
    <source>
        <strain evidence="13">NRRL Y-2460</strain>
    </source>
</reference>
<evidence type="ECO:0000259" key="11">
    <source>
        <dbReference type="PROSITE" id="PS51294"/>
    </source>
</evidence>
<proteinExistence type="inferred from homology"/>
<dbReference type="PANTHER" id="PTHR45885:SF1">
    <property type="entry name" value="CELL DIVISION CYCLE 5-LIKE PROTEIN"/>
    <property type="match status" value="1"/>
</dbReference>
<dbReference type="STRING" id="669874.A0A1E4TR41"/>
<evidence type="ECO:0000256" key="4">
    <source>
        <dbReference type="ARBA" id="ARBA00022737"/>
    </source>
</evidence>
<keyword evidence="2" id="KW-0507">mRNA processing</keyword>
<dbReference type="InterPro" id="IPR009057">
    <property type="entry name" value="Homeodomain-like_sf"/>
</dbReference>
<evidence type="ECO:0000313" key="12">
    <source>
        <dbReference type="EMBL" id="ODV94213.1"/>
    </source>
</evidence>
<keyword evidence="13" id="KW-1185">Reference proteome</keyword>
<feature type="domain" description="HTH myb-type" evidence="11">
    <location>
        <begin position="6"/>
        <end position="50"/>
    </location>
</feature>
<dbReference type="InterPro" id="IPR017930">
    <property type="entry name" value="Myb_dom"/>
</dbReference>
<evidence type="ECO:0000256" key="1">
    <source>
        <dbReference type="ARBA" id="ARBA00010506"/>
    </source>
</evidence>
<evidence type="ECO:0000256" key="7">
    <source>
        <dbReference type="ARBA" id="ARBA00023242"/>
    </source>
</evidence>
<dbReference type="AlphaFoldDB" id="A0A1E4TR41"/>
<keyword evidence="3" id="KW-0747">Spliceosome</keyword>
<feature type="compositionally biased region" description="Basic and acidic residues" evidence="9">
    <location>
        <begin position="264"/>
        <end position="273"/>
    </location>
</feature>
<dbReference type="SUPFAM" id="SSF46689">
    <property type="entry name" value="Homeodomain-like"/>
    <property type="match status" value="1"/>
</dbReference>